<dbReference type="EMBL" id="LKET01000021">
    <property type="protein sequence ID" value="KPU45604.1"/>
    <property type="molecule type" value="Genomic_DNA"/>
</dbReference>
<feature type="signal peptide" evidence="5">
    <location>
        <begin position="1"/>
        <end position="28"/>
    </location>
</feature>
<accession>A0A0P8WCW3</accession>
<dbReference type="SMART" id="SM00062">
    <property type="entry name" value="PBPb"/>
    <property type="match status" value="1"/>
</dbReference>
<dbReference type="GO" id="GO:0006865">
    <property type="term" value="P:amino acid transport"/>
    <property type="evidence" value="ECO:0007669"/>
    <property type="project" value="TreeGrafter"/>
</dbReference>
<dbReference type="Pfam" id="PF00497">
    <property type="entry name" value="SBP_bac_3"/>
    <property type="match status" value="1"/>
</dbReference>
<protein>
    <submittedName>
        <fullName evidence="7">Major cell-binding factor</fullName>
    </submittedName>
</protein>
<evidence type="ECO:0000256" key="3">
    <source>
        <dbReference type="ARBA" id="ARBA00022729"/>
    </source>
</evidence>
<dbReference type="GO" id="GO:0005576">
    <property type="term" value="C:extracellular region"/>
    <property type="evidence" value="ECO:0007669"/>
    <property type="project" value="TreeGrafter"/>
</dbReference>
<dbReference type="Gene3D" id="3.40.190.10">
    <property type="entry name" value="Periplasmic binding protein-like II"/>
    <property type="match status" value="2"/>
</dbReference>
<gene>
    <name evidence="7" type="primary">peb1A</name>
    <name evidence="7" type="ORF">OXPF_08370</name>
</gene>
<evidence type="ECO:0000256" key="5">
    <source>
        <dbReference type="SAM" id="SignalP"/>
    </source>
</evidence>
<feature type="chain" id="PRO_5039559326" evidence="5">
    <location>
        <begin position="29"/>
        <end position="272"/>
    </location>
</feature>
<dbReference type="PROSITE" id="PS51257">
    <property type="entry name" value="PROKAR_LIPOPROTEIN"/>
    <property type="match status" value="1"/>
</dbReference>
<dbReference type="InterPro" id="IPR051455">
    <property type="entry name" value="Bact_solute-bind_prot3"/>
</dbReference>
<dbReference type="Proteomes" id="UP000050326">
    <property type="component" value="Unassembled WGS sequence"/>
</dbReference>
<comment type="similarity">
    <text evidence="1 4">Belongs to the bacterial solute-binding protein 3 family.</text>
</comment>
<dbReference type="GO" id="GO:0030288">
    <property type="term" value="C:outer membrane-bounded periplasmic space"/>
    <property type="evidence" value="ECO:0007669"/>
    <property type="project" value="TreeGrafter"/>
</dbReference>
<evidence type="ECO:0000313" key="8">
    <source>
        <dbReference type="Proteomes" id="UP000050326"/>
    </source>
</evidence>
<dbReference type="STRING" id="36849.OXPF_08370"/>
<dbReference type="PROSITE" id="PS01039">
    <property type="entry name" value="SBP_BACTERIAL_3"/>
    <property type="match status" value="1"/>
</dbReference>
<dbReference type="OrthoDB" id="115856at2"/>
<sequence>MKKLLTILVTLILAIGVVGCGGSGSGTATPTQAAASDPADIKAIKDRGVLKAGVKVDVPKFGYRDQATNEVDGFEIDLVRAIAKKIFGDETKIQVDGVTAKTRGPLLDSGELDLVAATFTITEERKLSYNFSDPYFVDGVALMVKKSSGITDLKGLDGKKIGVAQSATSKAAVQAEADKLGIKVEFLEFATYPEIKSALDAGRVDCFSVDGAILFGYLDDTTTILPDRFAPQEYGIASKKGNDGLAKLINDTINEMKSSGELDKLIEKWEIK</sequence>
<comment type="caution">
    <text evidence="7">The sequence shown here is derived from an EMBL/GenBank/DDBJ whole genome shotgun (WGS) entry which is preliminary data.</text>
</comment>
<proteinExistence type="inferred from homology"/>
<evidence type="ECO:0000313" key="7">
    <source>
        <dbReference type="EMBL" id="KPU45604.1"/>
    </source>
</evidence>
<keyword evidence="8" id="KW-1185">Reference proteome</keyword>
<dbReference type="RefSeq" id="WP_054873943.1">
    <property type="nucleotide sequence ID" value="NZ_LKET01000021.1"/>
</dbReference>
<evidence type="ECO:0000256" key="1">
    <source>
        <dbReference type="ARBA" id="ARBA00010333"/>
    </source>
</evidence>
<dbReference type="AlphaFoldDB" id="A0A0P8WCW3"/>
<feature type="domain" description="Solute-binding protein family 3/N-terminal" evidence="6">
    <location>
        <begin position="49"/>
        <end position="272"/>
    </location>
</feature>
<keyword evidence="3 5" id="KW-0732">Signal</keyword>
<evidence type="ECO:0000256" key="2">
    <source>
        <dbReference type="ARBA" id="ARBA00022448"/>
    </source>
</evidence>
<keyword evidence="2" id="KW-0813">Transport</keyword>
<reference evidence="7 8" key="1">
    <citation type="submission" date="2015-09" db="EMBL/GenBank/DDBJ databases">
        <title>Genome sequence of Oxobacter pfennigii DSM 3222.</title>
        <authorList>
            <person name="Poehlein A."/>
            <person name="Bengelsdorf F.R."/>
            <person name="Schiel-Bengelsdorf B."/>
            <person name="Duerre P."/>
            <person name="Daniel R."/>
        </authorList>
    </citation>
    <scope>NUCLEOTIDE SEQUENCE [LARGE SCALE GENOMIC DNA]</scope>
    <source>
        <strain evidence="7 8">DSM 3222</strain>
    </source>
</reference>
<name>A0A0P8WCW3_9CLOT</name>
<dbReference type="SUPFAM" id="SSF53850">
    <property type="entry name" value="Periplasmic binding protein-like II"/>
    <property type="match status" value="1"/>
</dbReference>
<evidence type="ECO:0000256" key="4">
    <source>
        <dbReference type="RuleBase" id="RU003744"/>
    </source>
</evidence>
<dbReference type="InterPro" id="IPR001638">
    <property type="entry name" value="Solute-binding_3/MltF_N"/>
</dbReference>
<dbReference type="InterPro" id="IPR018313">
    <property type="entry name" value="SBP_3_CS"/>
</dbReference>
<dbReference type="PATRIC" id="fig|36849.3.peg.892"/>
<organism evidence="7 8">
    <name type="scientific">Oxobacter pfennigii</name>
    <dbReference type="NCBI Taxonomy" id="36849"/>
    <lineage>
        <taxon>Bacteria</taxon>
        <taxon>Bacillati</taxon>
        <taxon>Bacillota</taxon>
        <taxon>Clostridia</taxon>
        <taxon>Eubacteriales</taxon>
        <taxon>Clostridiaceae</taxon>
        <taxon>Oxobacter</taxon>
    </lineage>
</organism>
<dbReference type="PANTHER" id="PTHR30085">
    <property type="entry name" value="AMINO ACID ABC TRANSPORTER PERMEASE"/>
    <property type="match status" value="1"/>
</dbReference>
<dbReference type="PANTHER" id="PTHR30085:SF6">
    <property type="entry name" value="ABC TRANSPORTER GLUTAMINE-BINDING PROTEIN GLNH"/>
    <property type="match status" value="1"/>
</dbReference>
<evidence type="ECO:0000259" key="6">
    <source>
        <dbReference type="SMART" id="SM00062"/>
    </source>
</evidence>